<evidence type="ECO:0000259" key="6">
    <source>
        <dbReference type="Pfam" id="PF00150"/>
    </source>
</evidence>
<accession>A0A8H5FA90</accession>
<evidence type="ECO:0000256" key="4">
    <source>
        <dbReference type="RuleBase" id="RU361153"/>
    </source>
</evidence>
<dbReference type="EMBL" id="JAACJJ010000002">
    <property type="protein sequence ID" value="KAF5329474.1"/>
    <property type="molecule type" value="Genomic_DNA"/>
</dbReference>
<dbReference type="Proteomes" id="UP000567179">
    <property type="component" value="Unassembled WGS sequence"/>
</dbReference>
<dbReference type="AlphaFoldDB" id="A0A8H5FA90"/>
<feature type="chain" id="PRO_5034899442" description="Glycoside hydrolase family 5 domain-containing protein" evidence="5">
    <location>
        <begin position="18"/>
        <end position="430"/>
    </location>
</feature>
<comment type="similarity">
    <text evidence="1 4">Belongs to the glycosyl hydrolase 5 (cellulase A) family.</text>
</comment>
<dbReference type="OrthoDB" id="62120at2759"/>
<evidence type="ECO:0000313" key="8">
    <source>
        <dbReference type="Proteomes" id="UP000567179"/>
    </source>
</evidence>
<feature type="domain" description="Glycoside hydrolase family 5" evidence="6">
    <location>
        <begin position="77"/>
        <end position="324"/>
    </location>
</feature>
<organism evidence="7 8">
    <name type="scientific">Psilocybe cf. subviscida</name>
    <dbReference type="NCBI Taxonomy" id="2480587"/>
    <lineage>
        <taxon>Eukaryota</taxon>
        <taxon>Fungi</taxon>
        <taxon>Dikarya</taxon>
        <taxon>Basidiomycota</taxon>
        <taxon>Agaricomycotina</taxon>
        <taxon>Agaricomycetes</taxon>
        <taxon>Agaricomycetidae</taxon>
        <taxon>Agaricales</taxon>
        <taxon>Agaricineae</taxon>
        <taxon>Strophariaceae</taxon>
        <taxon>Psilocybe</taxon>
    </lineage>
</organism>
<evidence type="ECO:0000256" key="1">
    <source>
        <dbReference type="ARBA" id="ARBA00005641"/>
    </source>
</evidence>
<dbReference type="GO" id="GO:0009986">
    <property type="term" value="C:cell surface"/>
    <property type="evidence" value="ECO:0007669"/>
    <property type="project" value="TreeGrafter"/>
</dbReference>
<keyword evidence="3 4" id="KW-0326">Glycosidase</keyword>
<dbReference type="Pfam" id="PF00150">
    <property type="entry name" value="Cellulase"/>
    <property type="match status" value="1"/>
</dbReference>
<dbReference type="InterPro" id="IPR050386">
    <property type="entry name" value="Glycosyl_hydrolase_5"/>
</dbReference>
<dbReference type="PANTHER" id="PTHR31297">
    <property type="entry name" value="GLUCAN ENDO-1,6-BETA-GLUCOSIDASE B"/>
    <property type="match status" value="1"/>
</dbReference>
<evidence type="ECO:0000256" key="5">
    <source>
        <dbReference type="SAM" id="SignalP"/>
    </source>
</evidence>
<feature type="signal peptide" evidence="5">
    <location>
        <begin position="1"/>
        <end position="17"/>
    </location>
</feature>
<dbReference type="GO" id="GO:0008422">
    <property type="term" value="F:beta-glucosidase activity"/>
    <property type="evidence" value="ECO:0007669"/>
    <property type="project" value="TreeGrafter"/>
</dbReference>
<keyword evidence="8" id="KW-1185">Reference proteome</keyword>
<dbReference type="InterPro" id="IPR001547">
    <property type="entry name" value="Glyco_hydro_5"/>
</dbReference>
<proteinExistence type="inferred from homology"/>
<name>A0A8H5FA90_9AGAR</name>
<dbReference type="PANTHER" id="PTHR31297:SF42">
    <property type="entry name" value="GLYCOSIDE HYDROLASE FAMILY 5 DOMAIN-CONTAINING PROTEIN"/>
    <property type="match status" value="1"/>
</dbReference>
<keyword evidence="2 4" id="KW-0378">Hydrolase</keyword>
<protein>
    <recommendedName>
        <fullName evidence="6">Glycoside hydrolase family 5 domain-containing protein</fullName>
    </recommendedName>
</protein>
<gene>
    <name evidence="7" type="ORF">D9619_009124</name>
</gene>
<keyword evidence="5" id="KW-0732">Signal</keyword>
<comment type="caution">
    <text evidence="7">The sequence shown here is derived from an EMBL/GenBank/DDBJ whole genome shotgun (WGS) entry which is preliminary data.</text>
</comment>
<dbReference type="GO" id="GO:0009251">
    <property type="term" value="P:glucan catabolic process"/>
    <property type="evidence" value="ECO:0007669"/>
    <property type="project" value="TreeGrafter"/>
</dbReference>
<evidence type="ECO:0000313" key="7">
    <source>
        <dbReference type="EMBL" id="KAF5329474.1"/>
    </source>
</evidence>
<dbReference type="GO" id="GO:0005576">
    <property type="term" value="C:extracellular region"/>
    <property type="evidence" value="ECO:0007669"/>
    <property type="project" value="TreeGrafter"/>
</dbReference>
<evidence type="ECO:0000256" key="2">
    <source>
        <dbReference type="ARBA" id="ARBA00022801"/>
    </source>
</evidence>
<reference evidence="7 8" key="1">
    <citation type="journal article" date="2020" name="ISME J.">
        <title>Uncovering the hidden diversity of litter-decomposition mechanisms in mushroom-forming fungi.</title>
        <authorList>
            <person name="Floudas D."/>
            <person name="Bentzer J."/>
            <person name="Ahren D."/>
            <person name="Johansson T."/>
            <person name="Persson P."/>
            <person name="Tunlid A."/>
        </authorList>
    </citation>
    <scope>NUCLEOTIDE SEQUENCE [LARGE SCALE GENOMIC DNA]</scope>
    <source>
        <strain evidence="7 8">CBS 101986</strain>
    </source>
</reference>
<evidence type="ECO:0000256" key="3">
    <source>
        <dbReference type="ARBA" id="ARBA00023295"/>
    </source>
</evidence>
<sequence>MISSRLLLSILACLALASPIFGTLQYGFPYGKQKIRGVSLGGWLLLQSFITPGFFDRTDDLRIVDEYTYGQYRNKTIAQDELKQHWDTFITEQDFKDIAAAGLNHVRIPIGHWMFEVGPEDPYFQGQLPYLIKAVEWAKKHDLHIIVALYGAPASQNGFINSGHFRDAAYWHKNQTNVDRTVNIMKTLTSMFEDQTDVVSIIQVMNEPAGFRKAILNPELLEVLKGYYKSAYNFIRNPLNGKKKSNFMVLIHDAFQHLSYWNNFMPKDQYEGVMMDTHIYQMFNDHDAHMSYDDHIMRACQNQTIMAASPMMTIIGEWTATQNDCGPHLLGRFVGNRYDGSLPGTNRVGSCIGRTGKASTFSTEYKEFMRKYWEAQTQSYEKGGDGWVMWNWKMENADEWSYQAGLENGWIPQDPINYKYPDVCKSYTGL</sequence>
<dbReference type="InterPro" id="IPR017853">
    <property type="entry name" value="GH"/>
</dbReference>
<dbReference type="SUPFAM" id="SSF51445">
    <property type="entry name" value="(Trans)glycosidases"/>
    <property type="match status" value="1"/>
</dbReference>
<dbReference type="Gene3D" id="3.20.20.80">
    <property type="entry name" value="Glycosidases"/>
    <property type="match status" value="1"/>
</dbReference>